<sequence length="377" mass="40851">MSTPPDPWVPDVLGPGFEARTVDLGTGSEPHSTATVVRHRPGGDSFHRPPRDAVLYLHGWSDYFFNAELARSVAAAGWAFYALDLHGYGRNLTDAVLAEEAARPGHTTDLADYDDDVAAALRIMTEDGAPGPGGRLVLMGHSTGGLTAALWAARHPGRLAGLALVAPWIGCHGTDALGTALRPVVARASGVAPDRALRVRPRGHYWRVLSDRAEGEWTIDPRWRPERSFDITPGWLNAVLQAQHEVSGGLNIQSPVLVQVSARSCIRPWWSEQMRSADSVLDVRQIRRHADDLGHDVTVRSYEGAVHDVHLSRRPVRRSAQEDLVSWLEDLSAPWTGSSGATARRPGTRRLPGAGQVEPNDAAAGRDGDPAPPMETR</sequence>
<evidence type="ECO:0000313" key="3">
    <source>
        <dbReference type="EMBL" id="GGG59015.1"/>
    </source>
</evidence>
<gene>
    <name evidence="3" type="ORF">GCM10011374_22340</name>
</gene>
<dbReference type="SUPFAM" id="SSF53474">
    <property type="entry name" value="alpha/beta-Hydrolases"/>
    <property type="match status" value="1"/>
</dbReference>
<dbReference type="InterPro" id="IPR029058">
    <property type="entry name" value="AB_hydrolase_fold"/>
</dbReference>
<evidence type="ECO:0000256" key="1">
    <source>
        <dbReference type="SAM" id="MobiDB-lite"/>
    </source>
</evidence>
<protein>
    <submittedName>
        <fullName evidence="3">Lysophospholipase</fullName>
    </submittedName>
</protein>
<evidence type="ECO:0000259" key="2">
    <source>
        <dbReference type="Pfam" id="PF12146"/>
    </source>
</evidence>
<reference evidence="3" key="1">
    <citation type="journal article" date="2014" name="Int. J. Syst. Evol. Microbiol.">
        <title>Complete genome sequence of Corynebacterium casei LMG S-19264T (=DSM 44701T), isolated from a smear-ripened cheese.</title>
        <authorList>
            <consortium name="US DOE Joint Genome Institute (JGI-PGF)"/>
            <person name="Walter F."/>
            <person name="Albersmeier A."/>
            <person name="Kalinowski J."/>
            <person name="Ruckert C."/>
        </authorList>
    </citation>
    <scope>NUCLEOTIDE SEQUENCE</scope>
    <source>
        <strain evidence="3">CGMCC 1.12187</strain>
    </source>
</reference>
<dbReference type="EMBL" id="BMEQ01000011">
    <property type="protein sequence ID" value="GGG59015.1"/>
    <property type="molecule type" value="Genomic_DNA"/>
</dbReference>
<accession>A0A917LW57</accession>
<proteinExistence type="predicted"/>
<dbReference type="PANTHER" id="PTHR11614">
    <property type="entry name" value="PHOSPHOLIPASE-RELATED"/>
    <property type="match status" value="1"/>
</dbReference>
<name>A0A917LW57_9MICC</name>
<reference evidence="3" key="2">
    <citation type="submission" date="2020-09" db="EMBL/GenBank/DDBJ databases">
        <authorList>
            <person name="Sun Q."/>
            <person name="Zhou Y."/>
        </authorList>
    </citation>
    <scope>NUCLEOTIDE SEQUENCE</scope>
    <source>
        <strain evidence="3">CGMCC 1.12187</strain>
    </source>
</reference>
<keyword evidence="4" id="KW-1185">Reference proteome</keyword>
<evidence type="ECO:0000313" key="4">
    <source>
        <dbReference type="Proteomes" id="UP000638848"/>
    </source>
</evidence>
<feature type="region of interest" description="Disordered" evidence="1">
    <location>
        <begin position="335"/>
        <end position="377"/>
    </location>
</feature>
<dbReference type="RefSeq" id="WP_188537229.1">
    <property type="nucleotide sequence ID" value="NZ_BMEQ01000011.1"/>
</dbReference>
<dbReference type="Gene3D" id="3.40.50.1820">
    <property type="entry name" value="alpha/beta hydrolase"/>
    <property type="match status" value="1"/>
</dbReference>
<dbReference type="Pfam" id="PF12146">
    <property type="entry name" value="Hydrolase_4"/>
    <property type="match status" value="1"/>
</dbReference>
<feature type="domain" description="Serine aminopeptidase S33" evidence="2">
    <location>
        <begin position="49"/>
        <end position="310"/>
    </location>
</feature>
<dbReference type="InterPro" id="IPR051044">
    <property type="entry name" value="MAG_DAG_Lipase"/>
</dbReference>
<dbReference type="InterPro" id="IPR022742">
    <property type="entry name" value="Hydrolase_4"/>
</dbReference>
<organism evidence="3 4">
    <name type="scientific">Kocuria dechangensis</name>
    <dbReference type="NCBI Taxonomy" id="1176249"/>
    <lineage>
        <taxon>Bacteria</taxon>
        <taxon>Bacillati</taxon>
        <taxon>Actinomycetota</taxon>
        <taxon>Actinomycetes</taxon>
        <taxon>Micrococcales</taxon>
        <taxon>Micrococcaceae</taxon>
        <taxon>Kocuria</taxon>
    </lineage>
</organism>
<dbReference type="Proteomes" id="UP000638848">
    <property type="component" value="Unassembled WGS sequence"/>
</dbReference>
<comment type="caution">
    <text evidence="3">The sequence shown here is derived from an EMBL/GenBank/DDBJ whole genome shotgun (WGS) entry which is preliminary data.</text>
</comment>
<dbReference type="AlphaFoldDB" id="A0A917LW57"/>